<dbReference type="Proteomes" id="UP001629113">
    <property type="component" value="Unassembled WGS sequence"/>
</dbReference>
<proteinExistence type="predicted"/>
<reference evidence="2 3" key="1">
    <citation type="submission" date="2024-06" db="EMBL/GenBank/DDBJ databases">
        <title>Complete genome of Phlyctema vagabunda strain 19-DSS-EL-015.</title>
        <authorList>
            <person name="Fiorenzani C."/>
        </authorList>
    </citation>
    <scope>NUCLEOTIDE SEQUENCE [LARGE SCALE GENOMIC DNA]</scope>
    <source>
        <strain evidence="2 3">19-DSS-EL-015</strain>
    </source>
</reference>
<dbReference type="EMBL" id="JBFCZG010000006">
    <property type="protein sequence ID" value="KAL3420643.1"/>
    <property type="molecule type" value="Genomic_DNA"/>
</dbReference>
<feature type="compositionally biased region" description="Basic and acidic residues" evidence="1">
    <location>
        <begin position="140"/>
        <end position="155"/>
    </location>
</feature>
<evidence type="ECO:0000313" key="2">
    <source>
        <dbReference type="EMBL" id="KAL3420643.1"/>
    </source>
</evidence>
<gene>
    <name evidence="2" type="ORF">PVAG01_07088</name>
</gene>
<evidence type="ECO:0000256" key="1">
    <source>
        <dbReference type="SAM" id="MobiDB-lite"/>
    </source>
</evidence>
<name>A0ABR4PBF1_9HELO</name>
<feature type="region of interest" description="Disordered" evidence="1">
    <location>
        <begin position="127"/>
        <end position="155"/>
    </location>
</feature>
<organism evidence="2 3">
    <name type="scientific">Phlyctema vagabunda</name>
    <dbReference type="NCBI Taxonomy" id="108571"/>
    <lineage>
        <taxon>Eukaryota</taxon>
        <taxon>Fungi</taxon>
        <taxon>Dikarya</taxon>
        <taxon>Ascomycota</taxon>
        <taxon>Pezizomycotina</taxon>
        <taxon>Leotiomycetes</taxon>
        <taxon>Helotiales</taxon>
        <taxon>Dermateaceae</taxon>
        <taxon>Phlyctema</taxon>
    </lineage>
</organism>
<evidence type="ECO:0000313" key="3">
    <source>
        <dbReference type="Proteomes" id="UP001629113"/>
    </source>
</evidence>
<sequence>MCRQTRFYWSICKHITRDTQLCSQAQGEAPCGNLSKTDIGKHAHCLKCIAQMHYITLNEAKPVQALVVKSNERFGRQYHLLGVAGTQHEMAREEAAQHDREPDAEAMQVIIQKAFIRLHERLTDRLNANSSRRGSRIGRRAAEARSRMGSETRRR</sequence>
<accession>A0ABR4PBF1</accession>
<comment type="caution">
    <text evidence="2">The sequence shown here is derived from an EMBL/GenBank/DDBJ whole genome shotgun (WGS) entry which is preliminary data.</text>
</comment>
<protein>
    <submittedName>
        <fullName evidence="2">Uncharacterized protein</fullName>
    </submittedName>
</protein>
<keyword evidence="3" id="KW-1185">Reference proteome</keyword>